<dbReference type="EMBL" id="BEZZ01007018">
    <property type="protein sequence ID" value="GCC17766.1"/>
    <property type="molecule type" value="Genomic_DNA"/>
</dbReference>
<feature type="region of interest" description="Disordered" evidence="1">
    <location>
        <begin position="1"/>
        <end position="23"/>
    </location>
</feature>
<evidence type="ECO:0000313" key="3">
    <source>
        <dbReference type="Proteomes" id="UP000287033"/>
    </source>
</evidence>
<evidence type="ECO:0000256" key="1">
    <source>
        <dbReference type="SAM" id="MobiDB-lite"/>
    </source>
</evidence>
<protein>
    <submittedName>
        <fullName evidence="2">Uncharacterized protein</fullName>
    </submittedName>
</protein>
<sequence>MSENREPETQAEETGEEKQVGVANKLVKHQVSFSEDERGSRAILTHGRRFGLWRSRLLPRRRLTGPRTGGASGCLIGPRPRQSG</sequence>
<accession>A0A401RI48</accession>
<proteinExistence type="predicted"/>
<evidence type="ECO:0000313" key="2">
    <source>
        <dbReference type="EMBL" id="GCC17766.1"/>
    </source>
</evidence>
<comment type="caution">
    <text evidence="2">The sequence shown here is derived from an EMBL/GenBank/DDBJ whole genome shotgun (WGS) entry which is preliminary data.</text>
</comment>
<keyword evidence="3" id="KW-1185">Reference proteome</keyword>
<name>A0A401RI48_CHIPU</name>
<feature type="region of interest" description="Disordered" evidence="1">
    <location>
        <begin position="61"/>
        <end position="84"/>
    </location>
</feature>
<reference evidence="2 3" key="1">
    <citation type="journal article" date="2018" name="Nat. Ecol. Evol.">
        <title>Shark genomes provide insights into elasmobranch evolution and the origin of vertebrates.</title>
        <authorList>
            <person name="Hara Y"/>
            <person name="Yamaguchi K"/>
            <person name="Onimaru K"/>
            <person name="Kadota M"/>
            <person name="Koyanagi M"/>
            <person name="Keeley SD"/>
            <person name="Tatsumi K"/>
            <person name="Tanaka K"/>
            <person name="Motone F"/>
            <person name="Kageyama Y"/>
            <person name="Nozu R"/>
            <person name="Adachi N"/>
            <person name="Nishimura O"/>
            <person name="Nakagawa R"/>
            <person name="Tanegashima C"/>
            <person name="Kiyatake I"/>
            <person name="Matsumoto R"/>
            <person name="Murakumo K"/>
            <person name="Nishida K"/>
            <person name="Terakita A"/>
            <person name="Kuratani S"/>
            <person name="Sato K"/>
            <person name="Hyodo S Kuraku.S."/>
        </authorList>
    </citation>
    <scope>NUCLEOTIDE SEQUENCE [LARGE SCALE GENOMIC DNA]</scope>
</reference>
<gene>
    <name evidence="2" type="ORF">chiPu_0022316</name>
</gene>
<dbReference type="Proteomes" id="UP000287033">
    <property type="component" value="Unassembled WGS sequence"/>
</dbReference>
<dbReference type="AlphaFoldDB" id="A0A401RI48"/>
<organism evidence="2 3">
    <name type="scientific">Chiloscyllium punctatum</name>
    <name type="common">Brownbanded bambooshark</name>
    <name type="synonym">Hemiscyllium punctatum</name>
    <dbReference type="NCBI Taxonomy" id="137246"/>
    <lineage>
        <taxon>Eukaryota</taxon>
        <taxon>Metazoa</taxon>
        <taxon>Chordata</taxon>
        <taxon>Craniata</taxon>
        <taxon>Vertebrata</taxon>
        <taxon>Chondrichthyes</taxon>
        <taxon>Elasmobranchii</taxon>
        <taxon>Galeomorphii</taxon>
        <taxon>Galeoidea</taxon>
        <taxon>Orectolobiformes</taxon>
        <taxon>Hemiscylliidae</taxon>
        <taxon>Chiloscyllium</taxon>
    </lineage>
</organism>